<keyword evidence="3" id="KW-1185">Reference proteome</keyword>
<comment type="caution">
    <text evidence="2">The sequence shown here is derived from an EMBL/GenBank/DDBJ whole genome shotgun (WGS) entry which is preliminary data.</text>
</comment>
<proteinExistence type="predicted"/>
<organism evidence="2 3">
    <name type="scientific">Chionoecetes opilio</name>
    <name type="common">Atlantic snow crab</name>
    <name type="synonym">Cancer opilio</name>
    <dbReference type="NCBI Taxonomy" id="41210"/>
    <lineage>
        <taxon>Eukaryota</taxon>
        <taxon>Metazoa</taxon>
        <taxon>Ecdysozoa</taxon>
        <taxon>Arthropoda</taxon>
        <taxon>Crustacea</taxon>
        <taxon>Multicrustacea</taxon>
        <taxon>Malacostraca</taxon>
        <taxon>Eumalacostraca</taxon>
        <taxon>Eucarida</taxon>
        <taxon>Decapoda</taxon>
        <taxon>Pleocyemata</taxon>
        <taxon>Brachyura</taxon>
        <taxon>Eubrachyura</taxon>
        <taxon>Majoidea</taxon>
        <taxon>Majidae</taxon>
        <taxon>Chionoecetes</taxon>
    </lineage>
</organism>
<dbReference type="AlphaFoldDB" id="A0A8J4XTA0"/>
<sequence>MSRNDRAVVDPRGRPCWRTCFVWGPFARFAGPLPQCSLFFIETNTEVLEWTTGRIERAPKEEAGAPSCFRAEKAAAFFKRRDCLVPEQKRNDAPLPRRPGVPWGGGTFVLRFWASGAHSPFHVKKGCRESSNLFFRDFSLPAIATFFEELYSRWGFSNLVTMFSFRKHWDPRPTPKTEPPWGARPRTRESHFFS</sequence>
<dbReference type="EMBL" id="JACEEZ010020650">
    <property type="protein sequence ID" value="KAG0714308.1"/>
    <property type="molecule type" value="Genomic_DNA"/>
</dbReference>
<accession>A0A8J4XTA0</accession>
<protein>
    <submittedName>
        <fullName evidence="2">Uncharacterized protein</fullName>
    </submittedName>
</protein>
<dbReference type="Proteomes" id="UP000770661">
    <property type="component" value="Unassembled WGS sequence"/>
</dbReference>
<feature type="region of interest" description="Disordered" evidence="1">
    <location>
        <begin position="172"/>
        <end position="194"/>
    </location>
</feature>
<gene>
    <name evidence="2" type="ORF">GWK47_001624</name>
</gene>
<name>A0A8J4XTA0_CHIOP</name>
<evidence type="ECO:0000313" key="3">
    <source>
        <dbReference type="Proteomes" id="UP000770661"/>
    </source>
</evidence>
<reference evidence="2" key="1">
    <citation type="submission" date="2020-07" db="EMBL/GenBank/DDBJ databases">
        <title>The High-quality genome of the commercially important snow crab, Chionoecetes opilio.</title>
        <authorList>
            <person name="Jeong J.-H."/>
            <person name="Ryu S."/>
        </authorList>
    </citation>
    <scope>NUCLEOTIDE SEQUENCE</scope>
    <source>
        <strain evidence="2">MADBK_172401_WGS</strain>
        <tissue evidence="2">Digestive gland</tissue>
    </source>
</reference>
<evidence type="ECO:0000256" key="1">
    <source>
        <dbReference type="SAM" id="MobiDB-lite"/>
    </source>
</evidence>
<evidence type="ECO:0000313" key="2">
    <source>
        <dbReference type="EMBL" id="KAG0714308.1"/>
    </source>
</evidence>